<evidence type="ECO:0000256" key="14">
    <source>
        <dbReference type="ARBA" id="ARBA00048170"/>
    </source>
</evidence>
<dbReference type="GO" id="GO:0016404">
    <property type="term" value="F:15-hydroxyprostaglandin dehydrogenase (NAD+) activity"/>
    <property type="evidence" value="ECO:0007669"/>
    <property type="project" value="UniProtKB-EC"/>
</dbReference>
<evidence type="ECO:0000256" key="6">
    <source>
        <dbReference type="ARBA" id="ARBA00041812"/>
    </source>
</evidence>
<comment type="catalytic activity">
    <reaction evidence="10">
        <text>resolvin D1 + NAD(+) = 8-oxoresolvin D1 + NADH + H(+)</text>
        <dbReference type="Rhea" id="RHEA:50124"/>
        <dbReference type="ChEBI" id="CHEBI:15378"/>
        <dbReference type="ChEBI" id="CHEBI:57540"/>
        <dbReference type="ChEBI" id="CHEBI:57945"/>
        <dbReference type="ChEBI" id="CHEBI:132079"/>
        <dbReference type="ChEBI" id="CHEBI:132080"/>
    </reaction>
    <physiologicalReaction direction="left-to-right" evidence="10">
        <dbReference type="Rhea" id="RHEA:50125"/>
    </physiologicalReaction>
</comment>
<evidence type="ECO:0000256" key="11">
    <source>
        <dbReference type="ARBA" id="ARBA00048008"/>
    </source>
</evidence>
<evidence type="ECO:0000256" key="13">
    <source>
        <dbReference type="ARBA" id="ARBA00048144"/>
    </source>
</evidence>
<comment type="catalytic activity">
    <reaction evidence="14">
        <text>resolvin D1 + NAD(+) = 17-oxoresolvin D1 + NADH + H(+)</text>
        <dbReference type="Rhea" id="RHEA:50128"/>
        <dbReference type="ChEBI" id="CHEBI:15378"/>
        <dbReference type="ChEBI" id="CHEBI:57540"/>
        <dbReference type="ChEBI" id="CHEBI:57945"/>
        <dbReference type="ChEBI" id="CHEBI:132079"/>
        <dbReference type="ChEBI" id="CHEBI:132081"/>
    </reaction>
    <physiologicalReaction direction="left-to-right" evidence="14">
        <dbReference type="Rhea" id="RHEA:50129"/>
    </physiologicalReaction>
</comment>
<evidence type="ECO:0000313" key="23">
    <source>
        <dbReference type="EMBL" id="CAG9783574.1"/>
    </source>
</evidence>
<dbReference type="PROSITE" id="PS00061">
    <property type="entry name" value="ADH_SHORT"/>
    <property type="match status" value="1"/>
</dbReference>
<protein>
    <recommendedName>
        <fullName evidence="5">15-hydroxyprostaglandin dehydrogenase [NAD(+)]</fullName>
        <ecNumber evidence="3">1.1.1.141</ecNumber>
        <ecNumber evidence="4">1.1.1.232</ecNumber>
    </recommendedName>
    <alternativeName>
        <fullName evidence="7">Eicosanoid/docosanoid dehydrogenase [NAD(+)]</fullName>
    </alternativeName>
    <alternativeName>
        <fullName evidence="6">Prostaglandin dehydrogenase 1</fullName>
    </alternativeName>
</protein>
<keyword evidence="2" id="KW-0560">Oxidoreductase</keyword>
<comment type="function">
    <text evidence="8">Catalyzes the NAD-dependent dehydrogenation (oxidation) of a broad array of hydroxylated polyunsaturated fatty acids (mainly eicosanoids and docosanoids, including prostaglandins, lipoxins and resolvins), yielding their corresponding keto (oxo) metabolites. Decreases the levels of the pro-proliferative prostaglandins such as prostaglandin E2 (whose activity is increased in cancer because of an increase in the expression of cyclooxygenase 2) and generates oxo-fatty acid products that can profoundly influence cell function by abrogating pro-inflammatory cytokine expression. Converts resolvins E1, D1 and D2 to their oxo products, which represents a mode of resolvin inactivation. Resolvin E1 plays important roles during the resolution phase of acute inflammation, while resolvins D1 and D2 have a unique role in obesity-induced adipose inflammation.</text>
</comment>
<comment type="catalytic activity">
    <reaction evidence="16">
        <text>lipoxin A4 + NAD(+) = 15-oxo-(5S,6R)-dihydroxy-(7E,9E,11Z,13E)-eicosatetraenoate + NADH + H(+)</text>
        <dbReference type="Rhea" id="RHEA:41572"/>
        <dbReference type="ChEBI" id="CHEBI:15378"/>
        <dbReference type="ChEBI" id="CHEBI:57540"/>
        <dbReference type="ChEBI" id="CHEBI:57945"/>
        <dbReference type="ChEBI" id="CHEBI:67026"/>
        <dbReference type="ChEBI" id="CHEBI:78311"/>
    </reaction>
    <physiologicalReaction direction="left-to-right" evidence="16">
        <dbReference type="Rhea" id="RHEA:41573"/>
    </physiologicalReaction>
</comment>
<dbReference type="Gene3D" id="3.40.50.720">
    <property type="entry name" value="NAD(P)-binding Rossmann-like Domain"/>
    <property type="match status" value="1"/>
</dbReference>
<name>A0A9N9QUG5_9NEOP</name>
<evidence type="ECO:0000256" key="22">
    <source>
        <dbReference type="RuleBase" id="RU000363"/>
    </source>
</evidence>
<reference evidence="23" key="2">
    <citation type="submission" date="2022-10" db="EMBL/GenBank/DDBJ databases">
        <authorList>
            <consortium name="ENA_rothamsted_submissions"/>
            <consortium name="culmorum"/>
            <person name="King R."/>
        </authorList>
    </citation>
    <scope>NUCLEOTIDE SEQUENCE</scope>
</reference>
<dbReference type="OrthoDB" id="417891at2759"/>
<evidence type="ECO:0000313" key="24">
    <source>
        <dbReference type="Proteomes" id="UP001153714"/>
    </source>
</evidence>
<evidence type="ECO:0000256" key="3">
    <source>
        <dbReference type="ARBA" id="ARBA00038968"/>
    </source>
</evidence>
<evidence type="ECO:0000256" key="19">
    <source>
        <dbReference type="ARBA" id="ARBA00048921"/>
    </source>
</evidence>
<sequence length="277" mass="29865">MSFGGVVLENIVDKVFLVTGGAAGIGAGVVRELLLENARYVAFLDIAEREGLILESELYTKFGALKAKFIKCDISNESEFADAYKQVFNKYRRIDVVINNAVVLSADDSDYKRIVDVNLTATISSTLKALDYMGIDKGGIGGTVVNVSSLLALTPKPHLPVYASTKIAVLQFSNSIGAELFYSKSKVRVLTVCFGPTDTAILQKPSISNFDKHFTQSLASRAPVRQRVKSAAYGMLQVINNGVSGSTWMIANDKSPVDISENISGGFNVMSCGIENN</sequence>
<comment type="catalytic activity">
    <reaction evidence="13">
        <text>(11R)-hydroxy-(5Z,8Z,12E,14Z)-eicosatetraenoate + NAD(+) = 11-oxo-(5Z,8Z,12E,14Z)-eicosatetraenoate + NADH + H(+)</text>
        <dbReference type="Rhea" id="RHEA:48640"/>
        <dbReference type="ChEBI" id="CHEBI:15378"/>
        <dbReference type="ChEBI" id="CHEBI:57540"/>
        <dbReference type="ChEBI" id="CHEBI:57945"/>
        <dbReference type="ChEBI" id="CHEBI:78836"/>
        <dbReference type="ChEBI" id="CHEBI:90697"/>
    </reaction>
    <physiologicalReaction direction="left-to-right" evidence="13">
        <dbReference type="Rhea" id="RHEA:48641"/>
    </physiologicalReaction>
</comment>
<comment type="catalytic activity">
    <reaction evidence="19">
        <text>resolvin D2 + NAD(+) = 16-oxoresolvin D2 + NADH + H(+)</text>
        <dbReference type="Rhea" id="RHEA:53588"/>
        <dbReference type="ChEBI" id="CHEBI:15378"/>
        <dbReference type="ChEBI" id="CHEBI:57540"/>
        <dbReference type="ChEBI" id="CHEBI:57945"/>
        <dbReference type="ChEBI" id="CHEBI:133367"/>
        <dbReference type="ChEBI" id="CHEBI:137498"/>
    </reaction>
    <physiologicalReaction direction="left-to-right" evidence="19">
        <dbReference type="Rhea" id="RHEA:53589"/>
    </physiologicalReaction>
</comment>
<comment type="catalytic activity">
    <reaction evidence="18">
        <text>prostaglandin E2 + NAD(+) = 15-oxoprostaglandin E2 + NADH + H(+)</text>
        <dbReference type="Rhea" id="RHEA:11876"/>
        <dbReference type="ChEBI" id="CHEBI:15378"/>
        <dbReference type="ChEBI" id="CHEBI:57400"/>
        <dbReference type="ChEBI" id="CHEBI:57540"/>
        <dbReference type="ChEBI" id="CHEBI:57945"/>
        <dbReference type="ChEBI" id="CHEBI:606564"/>
        <dbReference type="EC" id="1.1.1.141"/>
    </reaction>
    <physiologicalReaction direction="left-to-right" evidence="18">
        <dbReference type="Rhea" id="RHEA:11877"/>
    </physiologicalReaction>
</comment>
<reference evidence="23" key="1">
    <citation type="submission" date="2021-12" db="EMBL/GenBank/DDBJ databases">
        <authorList>
            <person name="King R."/>
        </authorList>
    </citation>
    <scope>NUCLEOTIDE SEQUENCE</scope>
</reference>
<evidence type="ECO:0000256" key="17">
    <source>
        <dbReference type="ARBA" id="ARBA00048611"/>
    </source>
</evidence>
<evidence type="ECO:0000256" key="9">
    <source>
        <dbReference type="ARBA" id="ARBA00047325"/>
    </source>
</evidence>
<evidence type="ECO:0000256" key="15">
    <source>
        <dbReference type="ARBA" id="ARBA00048393"/>
    </source>
</evidence>
<dbReference type="PANTHER" id="PTHR44229:SF4">
    <property type="entry name" value="15-HYDROXYPROSTAGLANDIN DEHYDROGENASE [NAD(+)]"/>
    <property type="match status" value="1"/>
</dbReference>
<comment type="catalytic activity">
    <reaction evidence="11">
        <text>14-hydroxy-(4Z,7Z,10Z,12E,16Z,19Z)-docosahexaenoate + NAD(+) = 14-oxo-(4Z,7Z,10Z,12E,16Z,19Z)-docosahexaenoate + NADH + H(+)</text>
        <dbReference type="Rhea" id="RHEA:48952"/>
        <dbReference type="ChEBI" id="CHEBI:15378"/>
        <dbReference type="ChEBI" id="CHEBI:57540"/>
        <dbReference type="ChEBI" id="CHEBI:57945"/>
        <dbReference type="ChEBI" id="CHEBI:90866"/>
        <dbReference type="ChEBI" id="CHEBI:90867"/>
    </reaction>
    <physiologicalReaction direction="left-to-right" evidence="11">
        <dbReference type="Rhea" id="RHEA:48953"/>
    </physiologicalReaction>
</comment>
<dbReference type="GO" id="GO:0005737">
    <property type="term" value="C:cytoplasm"/>
    <property type="evidence" value="ECO:0007669"/>
    <property type="project" value="TreeGrafter"/>
</dbReference>
<organism evidence="23 24">
    <name type="scientific">Diatraea saccharalis</name>
    <name type="common">sugarcane borer</name>
    <dbReference type="NCBI Taxonomy" id="40085"/>
    <lineage>
        <taxon>Eukaryota</taxon>
        <taxon>Metazoa</taxon>
        <taxon>Ecdysozoa</taxon>
        <taxon>Arthropoda</taxon>
        <taxon>Hexapoda</taxon>
        <taxon>Insecta</taxon>
        <taxon>Pterygota</taxon>
        <taxon>Neoptera</taxon>
        <taxon>Endopterygota</taxon>
        <taxon>Lepidoptera</taxon>
        <taxon>Glossata</taxon>
        <taxon>Ditrysia</taxon>
        <taxon>Pyraloidea</taxon>
        <taxon>Crambidae</taxon>
        <taxon>Crambinae</taxon>
        <taxon>Diatraea</taxon>
    </lineage>
</organism>
<comment type="catalytic activity">
    <reaction evidence="12">
        <text>15-oxo-(5S,6R)-dihydroxy-(7E,9E,11Z)-eicosatrienoate + NADH + H(+) = (5S,6R,15S)-trihydroxy-(7E,9E,11Z)-eicosatrienoate + NAD(+)</text>
        <dbReference type="Rhea" id="RHEA:41596"/>
        <dbReference type="ChEBI" id="CHEBI:15378"/>
        <dbReference type="ChEBI" id="CHEBI:57540"/>
        <dbReference type="ChEBI" id="CHEBI:57945"/>
        <dbReference type="ChEBI" id="CHEBI:78325"/>
        <dbReference type="ChEBI" id="CHEBI:78329"/>
    </reaction>
    <physiologicalReaction direction="left-to-right" evidence="12">
        <dbReference type="Rhea" id="RHEA:41597"/>
    </physiologicalReaction>
</comment>
<dbReference type="InterPro" id="IPR002347">
    <property type="entry name" value="SDR_fam"/>
</dbReference>
<keyword evidence="24" id="KW-1185">Reference proteome</keyword>
<dbReference type="InterPro" id="IPR036291">
    <property type="entry name" value="NAD(P)-bd_dom_sf"/>
</dbReference>
<evidence type="ECO:0000256" key="4">
    <source>
        <dbReference type="ARBA" id="ARBA00039060"/>
    </source>
</evidence>
<dbReference type="PRINTS" id="PR00081">
    <property type="entry name" value="GDHRDH"/>
</dbReference>
<dbReference type="EC" id="1.1.1.141" evidence="3"/>
<comment type="catalytic activity">
    <reaction evidence="15">
        <text>resolvin D2 + NAD(+) = 7-oxoresolvin D2 + NADH + H(+)</text>
        <dbReference type="Rhea" id="RHEA:53584"/>
        <dbReference type="ChEBI" id="CHEBI:15378"/>
        <dbReference type="ChEBI" id="CHEBI:57540"/>
        <dbReference type="ChEBI" id="CHEBI:57945"/>
        <dbReference type="ChEBI" id="CHEBI:133367"/>
        <dbReference type="ChEBI" id="CHEBI:137497"/>
    </reaction>
    <physiologicalReaction direction="left-to-right" evidence="15">
        <dbReference type="Rhea" id="RHEA:53585"/>
    </physiologicalReaction>
</comment>
<evidence type="ECO:0000256" key="12">
    <source>
        <dbReference type="ARBA" id="ARBA00048140"/>
    </source>
</evidence>
<dbReference type="AlphaFoldDB" id="A0A9N9QUG5"/>
<accession>A0A9N9QUG5</accession>
<comment type="catalytic activity">
    <reaction evidence="17">
        <text>prostaglandin A1 + NAD(+) = 15-oxo-prostaglandin A1 + NADH + H(+)</text>
        <dbReference type="Rhea" id="RHEA:41263"/>
        <dbReference type="ChEBI" id="CHEBI:15378"/>
        <dbReference type="ChEBI" id="CHEBI:57398"/>
        <dbReference type="ChEBI" id="CHEBI:57540"/>
        <dbReference type="ChEBI" id="CHEBI:57945"/>
        <dbReference type="ChEBI" id="CHEBI:85072"/>
    </reaction>
    <physiologicalReaction direction="left-to-right" evidence="17">
        <dbReference type="Rhea" id="RHEA:41264"/>
    </physiologicalReaction>
</comment>
<gene>
    <name evidence="23" type="ORF">DIATSA_LOCUS1738</name>
</gene>
<evidence type="ECO:0000256" key="16">
    <source>
        <dbReference type="ARBA" id="ARBA00048535"/>
    </source>
</evidence>
<proteinExistence type="inferred from homology"/>
<dbReference type="PANTHER" id="PTHR44229">
    <property type="entry name" value="15-HYDROXYPROSTAGLANDIN DEHYDROGENASE [NAD(+)]"/>
    <property type="match status" value="1"/>
</dbReference>
<evidence type="ECO:0000256" key="5">
    <source>
        <dbReference type="ARBA" id="ARBA00040276"/>
    </source>
</evidence>
<comment type="similarity">
    <text evidence="1 22">Belongs to the short-chain dehydrogenases/reductases (SDR) family.</text>
</comment>
<evidence type="ECO:0000256" key="21">
    <source>
        <dbReference type="ARBA" id="ARBA00049188"/>
    </source>
</evidence>
<evidence type="ECO:0000256" key="2">
    <source>
        <dbReference type="ARBA" id="ARBA00023002"/>
    </source>
</evidence>
<comment type="catalytic activity">
    <reaction evidence="9">
        <text>prostaglandin E1 + NAD(+) = 15-oxoprostaglandin E1 + NADH + H(+)</text>
        <dbReference type="Rhea" id="RHEA:16477"/>
        <dbReference type="ChEBI" id="CHEBI:15378"/>
        <dbReference type="ChEBI" id="CHEBI:57397"/>
        <dbReference type="ChEBI" id="CHEBI:57401"/>
        <dbReference type="ChEBI" id="CHEBI:57540"/>
        <dbReference type="ChEBI" id="CHEBI:57945"/>
    </reaction>
    <physiologicalReaction direction="left-to-right" evidence="9">
        <dbReference type="Rhea" id="RHEA:16478"/>
    </physiologicalReaction>
</comment>
<dbReference type="Proteomes" id="UP001153714">
    <property type="component" value="Chromosome 11"/>
</dbReference>
<evidence type="ECO:0000256" key="1">
    <source>
        <dbReference type="ARBA" id="ARBA00006484"/>
    </source>
</evidence>
<evidence type="ECO:0000256" key="20">
    <source>
        <dbReference type="ARBA" id="ARBA00049151"/>
    </source>
</evidence>
<dbReference type="SUPFAM" id="SSF51735">
    <property type="entry name" value="NAD(P)-binding Rossmann-fold domains"/>
    <property type="match status" value="1"/>
</dbReference>
<dbReference type="GO" id="GO:0047034">
    <property type="term" value="F:15-hydroxyicosatetraenoate dehydrogenase activity"/>
    <property type="evidence" value="ECO:0007669"/>
    <property type="project" value="UniProtKB-EC"/>
</dbReference>
<comment type="catalytic activity">
    <reaction evidence="20">
        <text>(15S)-hydroxy-(5Z,8Z,11Z,13E)-eicosatetraenoate + NAD(+) = 15-oxo-(5Z,8Z,11Z,13E)-eicosatetraenoate + NADH + H(+)</text>
        <dbReference type="Rhea" id="RHEA:23260"/>
        <dbReference type="ChEBI" id="CHEBI:15378"/>
        <dbReference type="ChEBI" id="CHEBI:57409"/>
        <dbReference type="ChEBI" id="CHEBI:57410"/>
        <dbReference type="ChEBI" id="CHEBI:57540"/>
        <dbReference type="ChEBI" id="CHEBI:57945"/>
        <dbReference type="EC" id="1.1.1.232"/>
    </reaction>
    <physiologicalReaction direction="left-to-right" evidence="20">
        <dbReference type="Rhea" id="RHEA:23261"/>
    </physiologicalReaction>
</comment>
<evidence type="ECO:0000256" key="7">
    <source>
        <dbReference type="ARBA" id="ARBA00042026"/>
    </source>
</evidence>
<comment type="catalytic activity">
    <reaction evidence="21">
        <text>resolvin E1 + NAD(+) = 18-oxo-resolvin E1 + NADH + H(+)</text>
        <dbReference type="Rhea" id="RHEA:49244"/>
        <dbReference type="ChEBI" id="CHEBI:15378"/>
        <dbReference type="ChEBI" id="CHEBI:57540"/>
        <dbReference type="ChEBI" id="CHEBI:57945"/>
        <dbReference type="ChEBI" id="CHEBI:91000"/>
        <dbReference type="ChEBI" id="CHEBI:91001"/>
    </reaction>
    <physiologicalReaction direction="left-to-right" evidence="21">
        <dbReference type="Rhea" id="RHEA:49245"/>
    </physiologicalReaction>
</comment>
<dbReference type="Pfam" id="PF00106">
    <property type="entry name" value="adh_short"/>
    <property type="match status" value="1"/>
</dbReference>
<evidence type="ECO:0000256" key="8">
    <source>
        <dbReference type="ARBA" id="ARBA00045705"/>
    </source>
</evidence>
<dbReference type="InterPro" id="IPR020904">
    <property type="entry name" value="Sc_DH/Rdtase_CS"/>
</dbReference>
<dbReference type="EC" id="1.1.1.232" evidence="4"/>
<evidence type="ECO:0000256" key="18">
    <source>
        <dbReference type="ARBA" id="ARBA00048739"/>
    </source>
</evidence>
<dbReference type="EMBL" id="OU893342">
    <property type="protein sequence ID" value="CAG9783574.1"/>
    <property type="molecule type" value="Genomic_DNA"/>
</dbReference>
<evidence type="ECO:0000256" key="10">
    <source>
        <dbReference type="ARBA" id="ARBA00047672"/>
    </source>
</evidence>
<dbReference type="PRINTS" id="PR00080">
    <property type="entry name" value="SDRFAMILY"/>
</dbReference>